<proteinExistence type="predicted"/>
<feature type="non-terminal residue" evidence="2">
    <location>
        <position position="1"/>
    </location>
</feature>
<dbReference type="Gene3D" id="1.20.1060.20">
    <property type="match status" value="1"/>
</dbReference>
<keyword evidence="3" id="KW-1185">Reference proteome</keyword>
<feature type="domain" description="SMC hinge" evidence="1">
    <location>
        <begin position="132"/>
        <end position="183"/>
    </location>
</feature>
<dbReference type="GO" id="GO:0005524">
    <property type="term" value="F:ATP binding"/>
    <property type="evidence" value="ECO:0007669"/>
    <property type="project" value="InterPro"/>
</dbReference>
<accession>A0A1B7MKV6</accession>
<dbReference type="Proteomes" id="UP000092154">
    <property type="component" value="Unassembled WGS sequence"/>
</dbReference>
<dbReference type="InterPro" id="IPR010935">
    <property type="entry name" value="SMC_hinge"/>
</dbReference>
<dbReference type="STRING" id="1314800.A0A1B7MKV6"/>
<evidence type="ECO:0000313" key="3">
    <source>
        <dbReference type="Proteomes" id="UP000092154"/>
    </source>
</evidence>
<dbReference type="OrthoDB" id="3254239at2759"/>
<dbReference type="InParanoid" id="A0A1B7MKV6"/>
<evidence type="ECO:0000259" key="1">
    <source>
        <dbReference type="Pfam" id="PF06470"/>
    </source>
</evidence>
<dbReference type="AlphaFoldDB" id="A0A1B7MKV6"/>
<dbReference type="EMBL" id="KV448811">
    <property type="protein sequence ID" value="OAX33217.1"/>
    <property type="molecule type" value="Genomic_DNA"/>
</dbReference>
<dbReference type="Pfam" id="PF06470">
    <property type="entry name" value="SMC_hinge"/>
    <property type="match status" value="1"/>
</dbReference>
<reference evidence="2 3" key="1">
    <citation type="submission" date="2016-06" db="EMBL/GenBank/DDBJ databases">
        <title>Comparative genomics of the ectomycorrhizal sister species Rhizopogon vinicolor and Rhizopogon vesiculosus (Basidiomycota: Boletales) reveals a divergence of the mating type B locus.</title>
        <authorList>
            <consortium name="DOE Joint Genome Institute"/>
            <person name="Mujic A.B."/>
            <person name="Kuo A."/>
            <person name="Tritt A."/>
            <person name="Lipzen A."/>
            <person name="Chen C."/>
            <person name="Johnson J."/>
            <person name="Sharma A."/>
            <person name="Barry K."/>
            <person name="Grigoriev I.V."/>
            <person name="Spatafora J.W."/>
        </authorList>
    </citation>
    <scope>NUCLEOTIDE SEQUENCE [LARGE SCALE GENOMIC DNA]</scope>
    <source>
        <strain evidence="2 3">AM-OR11-026</strain>
    </source>
</reference>
<sequence length="184" mass="19886">CDRIKYSEASFNNNDGDESFDISAITYARSSLKVSTVHGYSSFCFTSICSWKTCVLSGNSDDTSTVGCGRDSLKVQLNELNPMKAVQAGSATGSRLGYSIPSCQHIAERSPGQPDNARPDYRIDGFHLCSRFTGHLGRLGRIPDKYDVAVSTSCGALNNMVVDTVARGKACNELLRKQNIGRAS</sequence>
<dbReference type="SUPFAM" id="SSF75553">
    <property type="entry name" value="Smc hinge domain"/>
    <property type="match status" value="1"/>
</dbReference>
<evidence type="ECO:0000313" key="2">
    <source>
        <dbReference type="EMBL" id="OAX33217.1"/>
    </source>
</evidence>
<gene>
    <name evidence="2" type="ORF">K503DRAFT_786652</name>
</gene>
<dbReference type="GO" id="GO:0051276">
    <property type="term" value="P:chromosome organization"/>
    <property type="evidence" value="ECO:0007669"/>
    <property type="project" value="InterPro"/>
</dbReference>
<protein>
    <recommendedName>
        <fullName evidence="1">SMC hinge domain-containing protein</fullName>
    </recommendedName>
</protein>
<dbReference type="GO" id="GO:0005694">
    <property type="term" value="C:chromosome"/>
    <property type="evidence" value="ECO:0007669"/>
    <property type="project" value="InterPro"/>
</dbReference>
<dbReference type="InterPro" id="IPR036277">
    <property type="entry name" value="SMC_hinge_sf"/>
</dbReference>
<organism evidence="2 3">
    <name type="scientific">Rhizopogon vinicolor AM-OR11-026</name>
    <dbReference type="NCBI Taxonomy" id="1314800"/>
    <lineage>
        <taxon>Eukaryota</taxon>
        <taxon>Fungi</taxon>
        <taxon>Dikarya</taxon>
        <taxon>Basidiomycota</taxon>
        <taxon>Agaricomycotina</taxon>
        <taxon>Agaricomycetes</taxon>
        <taxon>Agaricomycetidae</taxon>
        <taxon>Boletales</taxon>
        <taxon>Suillineae</taxon>
        <taxon>Rhizopogonaceae</taxon>
        <taxon>Rhizopogon</taxon>
    </lineage>
</organism>
<name>A0A1B7MKV6_9AGAM</name>